<protein>
    <submittedName>
        <fullName evidence="1">Uncharacterized protein</fullName>
    </submittedName>
</protein>
<reference evidence="1 2" key="1">
    <citation type="submission" date="2017-05" db="EMBL/GenBank/DDBJ databases">
        <title>Vagococcus spp. assemblies.</title>
        <authorList>
            <person name="Gulvik C.A."/>
        </authorList>
    </citation>
    <scope>NUCLEOTIDE SEQUENCE [LARGE SCALE GENOMIC DNA]</scope>
    <source>
        <strain evidence="1 2">DSM 24756</strain>
    </source>
</reference>
<accession>A0A430AJZ4</accession>
<evidence type="ECO:0000313" key="1">
    <source>
        <dbReference type="EMBL" id="RSU08426.1"/>
    </source>
</evidence>
<gene>
    <name evidence="1" type="ORF">CBF30_04085</name>
</gene>
<evidence type="ECO:0000313" key="2">
    <source>
        <dbReference type="Proteomes" id="UP000288669"/>
    </source>
</evidence>
<dbReference type="EMBL" id="NGJZ01000001">
    <property type="protein sequence ID" value="RSU08426.1"/>
    <property type="molecule type" value="Genomic_DNA"/>
</dbReference>
<proteinExistence type="predicted"/>
<dbReference type="AlphaFoldDB" id="A0A430AJZ4"/>
<sequence length="91" mass="10726">MKKIYIVGKNGSYGEMDVQDDFEIKEPYTDVKIPEGLLFKNITFDFINQKWKEVEVVIENDNENEENDESIIFEDRIAMLEELTLYNLGVK</sequence>
<dbReference type="Proteomes" id="UP000288669">
    <property type="component" value="Unassembled WGS sequence"/>
</dbReference>
<keyword evidence="2" id="KW-1185">Reference proteome</keyword>
<name>A0A430AJZ4_9ENTE</name>
<organism evidence="1 2">
    <name type="scientific">Vagococcus entomophilus</name>
    <dbReference type="NCBI Taxonomy" id="1160095"/>
    <lineage>
        <taxon>Bacteria</taxon>
        <taxon>Bacillati</taxon>
        <taxon>Bacillota</taxon>
        <taxon>Bacilli</taxon>
        <taxon>Lactobacillales</taxon>
        <taxon>Enterococcaceae</taxon>
        <taxon>Vagococcus</taxon>
    </lineage>
</organism>
<dbReference type="RefSeq" id="WP_126823011.1">
    <property type="nucleotide sequence ID" value="NZ_JBHLWU010000001.1"/>
</dbReference>
<comment type="caution">
    <text evidence="1">The sequence shown here is derived from an EMBL/GenBank/DDBJ whole genome shotgun (WGS) entry which is preliminary data.</text>
</comment>